<protein>
    <submittedName>
        <fullName evidence="3">DUF2865 domain-containing protein</fullName>
    </submittedName>
</protein>
<comment type="caution">
    <text evidence="3">The sequence shown here is derived from an EMBL/GenBank/DDBJ whole genome shotgun (WGS) entry which is preliminary data.</text>
</comment>
<gene>
    <name evidence="3" type="ORF">KEU06_00085</name>
</gene>
<feature type="compositionally biased region" description="Low complexity" evidence="2">
    <location>
        <begin position="311"/>
        <end position="322"/>
    </location>
</feature>
<dbReference type="Pfam" id="PF11064">
    <property type="entry name" value="DUF2865"/>
    <property type="match status" value="1"/>
</dbReference>
<dbReference type="RefSeq" id="WP_188252600.1">
    <property type="nucleotide sequence ID" value="NZ_JABVCF010000001.1"/>
</dbReference>
<keyword evidence="1" id="KW-0175">Coiled coil</keyword>
<keyword evidence="4" id="KW-1185">Reference proteome</keyword>
<feature type="coiled-coil region" evidence="1">
    <location>
        <begin position="51"/>
        <end position="116"/>
    </location>
</feature>
<evidence type="ECO:0000313" key="4">
    <source>
        <dbReference type="Proteomes" id="UP000680348"/>
    </source>
</evidence>
<feature type="region of interest" description="Disordered" evidence="2">
    <location>
        <begin position="141"/>
        <end position="160"/>
    </location>
</feature>
<dbReference type="EMBL" id="JAGWCR010000001">
    <property type="protein sequence ID" value="MBS3647024.1"/>
    <property type="molecule type" value="Genomic_DNA"/>
</dbReference>
<feature type="region of interest" description="Disordered" evidence="2">
    <location>
        <begin position="284"/>
        <end position="376"/>
    </location>
</feature>
<organism evidence="3 4">
    <name type="scientific">Pseudaminobacter soli</name>
    <name type="common">ex Zhang et al. 2022</name>
    <dbReference type="NCBI Taxonomy" id="2831468"/>
    <lineage>
        <taxon>Bacteria</taxon>
        <taxon>Pseudomonadati</taxon>
        <taxon>Pseudomonadota</taxon>
        <taxon>Alphaproteobacteria</taxon>
        <taxon>Hyphomicrobiales</taxon>
        <taxon>Phyllobacteriaceae</taxon>
        <taxon>Pseudaminobacter</taxon>
    </lineage>
</organism>
<reference evidence="3" key="1">
    <citation type="submission" date="2021-04" db="EMBL/GenBank/DDBJ databases">
        <title>Pseudaminobacter soli sp. nov., isolated from paddy soil contaminated by heavy metals.</title>
        <authorList>
            <person name="Zhang K."/>
        </authorList>
    </citation>
    <scope>NUCLEOTIDE SEQUENCE</scope>
    <source>
        <strain evidence="3">19-2017</strain>
    </source>
</reference>
<name>A0A942DUS5_9HYPH</name>
<feature type="compositionally biased region" description="Polar residues" evidence="2">
    <location>
        <begin position="333"/>
        <end position="355"/>
    </location>
</feature>
<feature type="compositionally biased region" description="Basic and acidic residues" evidence="2">
    <location>
        <begin position="287"/>
        <end position="296"/>
    </location>
</feature>
<evidence type="ECO:0000313" key="3">
    <source>
        <dbReference type="EMBL" id="MBS3647024.1"/>
    </source>
</evidence>
<proteinExistence type="predicted"/>
<dbReference type="InterPro" id="IPR021293">
    <property type="entry name" value="DUF2865"/>
</dbReference>
<dbReference type="Proteomes" id="UP000680348">
    <property type="component" value="Unassembled WGS sequence"/>
</dbReference>
<sequence>MRSRLEAAAFLTTIAIFATLLPGPSEATPRLCRQLEAELASAGQGGSSPRVQQYEEAIARQREQIVIARSQAHEAGCGFALRGGSIRQCARINATLERMERNLEVLQRNRSRISGHDDRSETQIFAALEANGCRDEERIAERPPEEFPTTSALPETYPPSDWIPDEVLDGADRDDALLPDSETEPTFRTMCVRTCDGFFFPMSNTASMGDFERDQKNCEAACPGTEVRLFFGQSGSHDASDMTSTSTGRPYSELPTAFLHQKTSSPRPASCGCGAKKDFEVIAGTKRPTELTRRPLDPPTESAESPVVPNQQSPAPTQTQSSIVTVPAPEPTPSTNKPAQKTTTPAGTKRSSASDSSEKPVGRRVRVVGPAFLPDQ</sequence>
<accession>A0A942DUS5</accession>
<evidence type="ECO:0000256" key="2">
    <source>
        <dbReference type="SAM" id="MobiDB-lite"/>
    </source>
</evidence>
<evidence type="ECO:0000256" key="1">
    <source>
        <dbReference type="SAM" id="Coils"/>
    </source>
</evidence>
<dbReference type="AlphaFoldDB" id="A0A942DUS5"/>